<dbReference type="RefSeq" id="WP_184203131.1">
    <property type="nucleotide sequence ID" value="NZ_JACHGW010000005.1"/>
</dbReference>
<comment type="caution">
    <text evidence="1">The sequence shown here is derived from an EMBL/GenBank/DDBJ whole genome shotgun (WGS) entry which is preliminary data.</text>
</comment>
<evidence type="ECO:0000313" key="2">
    <source>
        <dbReference type="Proteomes" id="UP000520814"/>
    </source>
</evidence>
<reference evidence="1 2" key="1">
    <citation type="submission" date="2020-08" db="EMBL/GenBank/DDBJ databases">
        <title>Genomic Encyclopedia of Type Strains, Phase IV (KMG-IV): sequencing the most valuable type-strain genomes for metagenomic binning, comparative biology and taxonomic classification.</title>
        <authorList>
            <person name="Goeker M."/>
        </authorList>
    </citation>
    <scope>NUCLEOTIDE SEQUENCE [LARGE SCALE GENOMIC DNA]</scope>
    <source>
        <strain evidence="1 2">DSM 23562</strain>
    </source>
</reference>
<proteinExistence type="predicted"/>
<name>A0A7W9SUM2_ARMRO</name>
<gene>
    <name evidence="1" type="ORF">HNQ39_004967</name>
</gene>
<protein>
    <submittedName>
        <fullName evidence="1">Uncharacterized protein</fullName>
    </submittedName>
</protein>
<dbReference type="EMBL" id="JACHGW010000005">
    <property type="protein sequence ID" value="MBB6053135.1"/>
    <property type="molecule type" value="Genomic_DNA"/>
</dbReference>
<keyword evidence="2" id="KW-1185">Reference proteome</keyword>
<sequence length="205" mass="22674">MRFVFLSPADPQPLLVPQTAATFQTDGKMQTAPFNVPSRYQQVYDKSEFAALKTPVRITELAFRPVEDQQAQGHKIERIQFRLSTFKQSPAELSTIFDKNVGRDEVVVFEGPLTLRTRMRRSRGSTLQCDIAVPLSKPFVYNPAEGSLLLEIRNFGGANATFYVNGCDAPTTRIVYADAIPNRVGAGIIQNGGMVTQLTFASVAK</sequence>
<evidence type="ECO:0000313" key="1">
    <source>
        <dbReference type="EMBL" id="MBB6053135.1"/>
    </source>
</evidence>
<dbReference type="Proteomes" id="UP000520814">
    <property type="component" value="Unassembled WGS sequence"/>
</dbReference>
<organism evidence="1 2">
    <name type="scientific">Armatimonas rosea</name>
    <dbReference type="NCBI Taxonomy" id="685828"/>
    <lineage>
        <taxon>Bacteria</taxon>
        <taxon>Bacillati</taxon>
        <taxon>Armatimonadota</taxon>
        <taxon>Armatimonadia</taxon>
        <taxon>Armatimonadales</taxon>
        <taxon>Armatimonadaceae</taxon>
        <taxon>Armatimonas</taxon>
    </lineage>
</organism>
<dbReference type="AlphaFoldDB" id="A0A7W9SUM2"/>
<accession>A0A7W9SUM2</accession>